<name>A0ABW2D763_9ACTN</name>
<keyword evidence="3" id="KW-1185">Reference proteome</keyword>
<feature type="domain" description="DUF8185" evidence="1">
    <location>
        <begin position="77"/>
        <end position="179"/>
    </location>
</feature>
<dbReference type="EMBL" id="JBHSYS010000002">
    <property type="protein sequence ID" value="MFC6956849.1"/>
    <property type="molecule type" value="Genomic_DNA"/>
</dbReference>
<evidence type="ECO:0000259" key="1">
    <source>
        <dbReference type="Pfam" id="PF26572"/>
    </source>
</evidence>
<evidence type="ECO:0000313" key="2">
    <source>
        <dbReference type="EMBL" id="MFC6956849.1"/>
    </source>
</evidence>
<organism evidence="2 3">
    <name type="scientific">Glycomyces mayteni</name>
    <dbReference type="NCBI Taxonomy" id="543887"/>
    <lineage>
        <taxon>Bacteria</taxon>
        <taxon>Bacillati</taxon>
        <taxon>Actinomycetota</taxon>
        <taxon>Actinomycetes</taxon>
        <taxon>Glycomycetales</taxon>
        <taxon>Glycomycetaceae</taxon>
        <taxon>Glycomyces</taxon>
    </lineage>
</organism>
<dbReference type="RefSeq" id="WP_382347470.1">
    <property type="nucleotide sequence ID" value="NZ_JBHMBP010000002.1"/>
</dbReference>
<accession>A0ABW2D763</accession>
<evidence type="ECO:0000313" key="3">
    <source>
        <dbReference type="Proteomes" id="UP001596470"/>
    </source>
</evidence>
<proteinExistence type="predicted"/>
<comment type="caution">
    <text evidence="2">The sequence shown here is derived from an EMBL/GenBank/DDBJ whole genome shotgun (WGS) entry which is preliminary data.</text>
</comment>
<sequence>MDRVTSGDGPAFAARVARLDPDAPVLARDGRLWATLPIGVLAVRAAEGLPDGVYRAADLAAGDAAARPESAWRGRLPQRPWAVVETVPAVEVADIDRKAGDALRERRGSGVGDRRLRDAMLDHVALTIEHGGAHYPVQVRLVAALCRMGFLGEEPVKVLRAGRRLGLSGTFGAVWERDRGLPLLLPELPSHRSVTDSRRPEDGTALPSLIHMKPVTVPRAGLRTNARRFILSVRIG</sequence>
<dbReference type="Proteomes" id="UP001596470">
    <property type="component" value="Unassembled WGS sequence"/>
</dbReference>
<reference evidence="3" key="1">
    <citation type="journal article" date="2019" name="Int. J. Syst. Evol. Microbiol.">
        <title>The Global Catalogue of Microorganisms (GCM) 10K type strain sequencing project: providing services to taxonomists for standard genome sequencing and annotation.</title>
        <authorList>
            <consortium name="The Broad Institute Genomics Platform"/>
            <consortium name="The Broad Institute Genome Sequencing Center for Infectious Disease"/>
            <person name="Wu L."/>
            <person name="Ma J."/>
        </authorList>
    </citation>
    <scope>NUCLEOTIDE SEQUENCE [LARGE SCALE GENOMIC DNA]</scope>
    <source>
        <strain evidence="3">KACC 12634</strain>
    </source>
</reference>
<dbReference type="InterPro" id="IPR058498">
    <property type="entry name" value="DUF8185"/>
</dbReference>
<gene>
    <name evidence="2" type="ORF">ACFQS3_06540</name>
</gene>
<protein>
    <recommendedName>
        <fullName evidence="1">DUF8185 domain-containing protein</fullName>
    </recommendedName>
</protein>
<dbReference type="Pfam" id="PF26572">
    <property type="entry name" value="DUF8185"/>
    <property type="match status" value="1"/>
</dbReference>